<comment type="function">
    <text evidence="1">May act as a double-stranded DNA (dsDNA) mimic. Probably regulates the activity of a dsDNA-binding protein.</text>
</comment>
<reference evidence="2" key="3">
    <citation type="journal article" date="2018" name="Nature">
        <title>A major lineage of non-tailed dsDNA viruses as unrecognized killers of marine bacteria.</title>
        <authorList>
            <person name="Kauffman K.M."/>
            <person name="Hussain F.A."/>
            <person name="Yang J."/>
            <person name="Arevalo P."/>
            <person name="Brown J.M."/>
            <person name="Chang W.K."/>
            <person name="VanInsberghe D."/>
            <person name="Elsherbini J."/>
            <person name="Sharma R.S."/>
            <person name="Cutler M.B."/>
            <person name="Kelly L."/>
            <person name="Polz M.F."/>
        </authorList>
    </citation>
    <scope>NUCLEOTIDE SEQUENCE</scope>
    <source>
        <strain evidence="2">10N.222.48.A2</strain>
    </source>
</reference>
<dbReference type="RefSeq" id="WP_012604336.1">
    <property type="nucleotide sequence ID" value="NZ_AP025510.1"/>
</dbReference>
<dbReference type="InterPro" id="IPR036763">
    <property type="entry name" value="Put_dsDNA_mimic_sf"/>
</dbReference>
<accession>A0A1A6LIU6</accession>
<gene>
    <name evidence="2" type="ORF">BCS92_14300</name>
    <name evidence="3" type="ORF">FC057_08195</name>
</gene>
<dbReference type="Gene3D" id="3.10.450.140">
    <property type="entry name" value="dsDNA mimic, putative"/>
    <property type="match status" value="1"/>
</dbReference>
<dbReference type="GeneID" id="77316600"/>
<reference evidence="4" key="1">
    <citation type="submission" date="2016-07" db="EMBL/GenBank/DDBJ databases">
        <title>Nontailed viruses are major unrecognized killers of bacteria in the ocean.</title>
        <authorList>
            <person name="Kauffman K."/>
            <person name="Hussain F."/>
            <person name="Yang J."/>
            <person name="Arevalo P."/>
            <person name="Brown J."/>
            <person name="Cutler M."/>
            <person name="Kelly L."/>
            <person name="Polz M.F."/>
        </authorList>
    </citation>
    <scope>NUCLEOTIDE SEQUENCE [LARGE SCALE GENOMIC DNA]</scope>
    <source>
        <strain evidence="4">10N.222.48.A2</strain>
    </source>
</reference>
<protein>
    <recommendedName>
        <fullName evidence="1">Putative double-stranded DNA mimic protein BCS92_14300</fullName>
    </recommendedName>
</protein>
<evidence type="ECO:0000256" key="1">
    <source>
        <dbReference type="HAMAP-Rule" id="MF_00680"/>
    </source>
</evidence>
<dbReference type="EMBL" id="SYVV01000010">
    <property type="protein sequence ID" value="TKG34476.1"/>
    <property type="molecule type" value="Genomic_DNA"/>
</dbReference>
<dbReference type="NCBIfam" id="NF003469">
    <property type="entry name" value="PRK05094.1"/>
    <property type="match status" value="1"/>
</dbReference>
<sequence>MTEANDLMSYDDAIDTAYDIFLEMAADNLEPADVILFTAQFEDRGAAELVETGDDWVEHVGFEVDKEIYAEVRIGLVNEADDVLDDVFARLLISRDPEHKFCHMLWKRD</sequence>
<dbReference type="OrthoDB" id="5677388at2"/>
<dbReference type="EMBL" id="MDBP01000038">
    <property type="protein sequence ID" value="PMP15181.1"/>
    <property type="molecule type" value="Genomic_DNA"/>
</dbReference>
<evidence type="ECO:0000313" key="5">
    <source>
        <dbReference type="Proteomes" id="UP000308018"/>
    </source>
</evidence>
<comment type="similarity">
    <text evidence="1">Belongs to the putative dsDNA mimic protein family.</text>
</comment>
<dbReference type="Proteomes" id="UP000308018">
    <property type="component" value="Unassembled WGS sequence"/>
</dbReference>
<proteinExistence type="inferred from homology"/>
<dbReference type="AlphaFoldDB" id="A0A1A6LIU6"/>
<evidence type="ECO:0000313" key="3">
    <source>
        <dbReference type="EMBL" id="TKG34476.1"/>
    </source>
</evidence>
<dbReference type="InterPro" id="IPR007376">
    <property type="entry name" value="dsDNA_mimic_put"/>
</dbReference>
<dbReference type="SUPFAM" id="SSF102816">
    <property type="entry name" value="Putative dsDNA mimic"/>
    <property type="match status" value="1"/>
</dbReference>
<dbReference type="Proteomes" id="UP000235579">
    <property type="component" value="Unassembled WGS sequence"/>
</dbReference>
<dbReference type="Pfam" id="PF04269">
    <property type="entry name" value="DUF440"/>
    <property type="match status" value="1"/>
</dbReference>
<reference evidence="3 5" key="4">
    <citation type="submission" date="2019-04" db="EMBL/GenBank/DDBJ databases">
        <title>A reverse ecology approach based on a biological definition of microbial populations.</title>
        <authorList>
            <person name="Arevalo P."/>
            <person name="Vaninsberghe D."/>
            <person name="Elsherbini J."/>
            <person name="Gore J."/>
            <person name="Polz M."/>
        </authorList>
    </citation>
    <scope>NUCLEOTIDE SEQUENCE [LARGE SCALE GENOMIC DNA]</scope>
    <source>
        <strain evidence="3 5">10N.222.45.A8</strain>
    </source>
</reference>
<name>A0A1A6LIU6_9VIBR</name>
<dbReference type="HAMAP" id="MF_00680">
    <property type="entry name" value="UPF0263"/>
    <property type="match status" value="1"/>
</dbReference>
<dbReference type="PIRSF" id="PIRSF004916">
    <property type="entry name" value="UCP004916"/>
    <property type="match status" value="1"/>
</dbReference>
<evidence type="ECO:0000313" key="2">
    <source>
        <dbReference type="EMBL" id="PMP15181.1"/>
    </source>
</evidence>
<organism evidence="2 4">
    <name type="scientific">Vibrio tasmaniensis</name>
    <dbReference type="NCBI Taxonomy" id="212663"/>
    <lineage>
        <taxon>Bacteria</taxon>
        <taxon>Pseudomonadati</taxon>
        <taxon>Pseudomonadota</taxon>
        <taxon>Gammaproteobacteria</taxon>
        <taxon>Vibrionales</taxon>
        <taxon>Vibrionaceae</taxon>
        <taxon>Vibrio</taxon>
    </lineage>
</organism>
<evidence type="ECO:0000313" key="4">
    <source>
        <dbReference type="Proteomes" id="UP000235579"/>
    </source>
</evidence>
<comment type="caution">
    <text evidence="2">The sequence shown here is derived from an EMBL/GenBank/DDBJ whole genome shotgun (WGS) entry which is preliminary data.</text>
</comment>
<reference evidence="2" key="2">
    <citation type="submission" date="2016-07" db="EMBL/GenBank/DDBJ databases">
        <authorList>
            <person name="Wan K."/>
            <person name="Booth B."/>
            <person name="Spirohn K."/>
            <person name="Hao T."/>
            <person name="Hu Y."/>
            <person name="Calderwood M."/>
            <person name="Hill D."/>
            <person name="Mohr S."/>
            <person name="Vidal M."/>
            <person name="Celniker S."/>
            <person name="Perrimon N."/>
        </authorList>
    </citation>
    <scope>NUCLEOTIDE SEQUENCE</scope>
    <source>
        <strain evidence="2">10N.222.48.A2</strain>
    </source>
</reference>